<evidence type="ECO:0000256" key="5">
    <source>
        <dbReference type="ARBA" id="ARBA00022691"/>
    </source>
</evidence>
<comment type="catalytic activity">
    <reaction evidence="7">
        <text>adenosine(1518)/adenosine(1519) in 16S rRNA + 4 S-adenosyl-L-methionine = N(6)-dimethyladenosine(1518)/N(6)-dimethyladenosine(1519) in 16S rRNA + 4 S-adenosyl-L-homocysteine + 4 H(+)</text>
        <dbReference type="Rhea" id="RHEA:19609"/>
        <dbReference type="Rhea" id="RHEA-COMP:10232"/>
        <dbReference type="Rhea" id="RHEA-COMP:10233"/>
        <dbReference type="ChEBI" id="CHEBI:15378"/>
        <dbReference type="ChEBI" id="CHEBI:57856"/>
        <dbReference type="ChEBI" id="CHEBI:59789"/>
        <dbReference type="ChEBI" id="CHEBI:74411"/>
        <dbReference type="ChEBI" id="CHEBI:74493"/>
        <dbReference type="EC" id="2.1.1.182"/>
    </reaction>
</comment>
<evidence type="ECO:0000256" key="7">
    <source>
        <dbReference type="HAMAP-Rule" id="MF_00607"/>
    </source>
</evidence>
<feature type="binding site" evidence="7 8">
    <location>
        <position position="12"/>
    </location>
    <ligand>
        <name>S-adenosyl-L-methionine</name>
        <dbReference type="ChEBI" id="CHEBI:59789"/>
    </ligand>
</feature>
<feature type="binding site" evidence="7 8">
    <location>
        <position position="37"/>
    </location>
    <ligand>
        <name>S-adenosyl-L-methionine</name>
        <dbReference type="ChEBI" id="CHEBI:59789"/>
    </ligand>
</feature>
<dbReference type="InterPro" id="IPR001737">
    <property type="entry name" value="KsgA/Erm"/>
</dbReference>
<evidence type="ECO:0000256" key="2">
    <source>
        <dbReference type="ARBA" id="ARBA00022552"/>
    </source>
</evidence>
<dbReference type="InterPro" id="IPR020598">
    <property type="entry name" value="rRNA_Ade_methylase_Trfase_N"/>
</dbReference>
<sequence length="265" mass="30248">MQIKAKKYFGQNFLKDQSVKQKIIKAIPKSDLIVEIGPGLGDLTRELLGICHSLRCFEIDTELFAILQKSFANEIKSAHLELINADASALCDDEISQKPYFLAANLPYYVATNMILRALRDERCLGFVVMIQREVALKFSAQPKQSEHCALSLLASLYGDCELLFEVLPNCFEPAPKVTSAVIRLIKAKKAKLENKEIKNFENFLRLAFISPRKTLLKNLSTNFDKTRLEQIFKILNLSQTIRPHELNLTLFLDLFKEFSNAKYK</sequence>
<dbReference type="Gene3D" id="1.10.8.100">
    <property type="entry name" value="Ribosomal RNA adenine dimethylase-like, domain 2"/>
    <property type="match status" value="1"/>
</dbReference>
<keyword evidence="3 7" id="KW-0489">Methyltransferase</keyword>
<dbReference type="Pfam" id="PF00398">
    <property type="entry name" value="RrnaAD"/>
    <property type="match status" value="1"/>
</dbReference>
<evidence type="ECO:0000259" key="9">
    <source>
        <dbReference type="SMART" id="SM00650"/>
    </source>
</evidence>
<dbReference type="InterPro" id="IPR020596">
    <property type="entry name" value="rRNA_Ade_Mease_Trfase_CS"/>
</dbReference>
<feature type="binding site" evidence="7 8">
    <location>
        <position position="58"/>
    </location>
    <ligand>
        <name>S-adenosyl-L-methionine</name>
        <dbReference type="ChEBI" id="CHEBI:59789"/>
    </ligand>
</feature>
<keyword evidence="2 7" id="KW-0698">rRNA processing</keyword>
<dbReference type="InterPro" id="IPR023165">
    <property type="entry name" value="rRNA_Ade_diMease-like_C"/>
</dbReference>
<keyword evidence="1 7" id="KW-0963">Cytoplasm</keyword>
<evidence type="ECO:0000256" key="4">
    <source>
        <dbReference type="ARBA" id="ARBA00022679"/>
    </source>
</evidence>
<comment type="function">
    <text evidence="7">Specifically dimethylates two adjacent adenosines (A1518 and A1519) in the loop of a conserved hairpin near the 3'-end of 16S rRNA in the 30S particle. May play a critical role in biogenesis of 30S subunits.</text>
</comment>
<dbReference type="EC" id="2.1.1.182" evidence="7"/>
<name>A0A7H9CID1_9BACT</name>
<dbReference type="PROSITE" id="PS51689">
    <property type="entry name" value="SAM_RNA_A_N6_MT"/>
    <property type="match status" value="1"/>
</dbReference>
<dbReference type="SUPFAM" id="SSF53335">
    <property type="entry name" value="S-adenosyl-L-methionine-dependent methyltransferases"/>
    <property type="match status" value="1"/>
</dbReference>
<dbReference type="Gene3D" id="3.40.50.150">
    <property type="entry name" value="Vaccinia Virus protein VP39"/>
    <property type="match status" value="1"/>
</dbReference>
<keyword evidence="6 7" id="KW-0694">RNA-binding</keyword>
<evidence type="ECO:0000256" key="8">
    <source>
        <dbReference type="PROSITE-ProRule" id="PRU01026"/>
    </source>
</evidence>
<feature type="binding site" evidence="7 8">
    <location>
        <position position="14"/>
    </location>
    <ligand>
        <name>S-adenosyl-L-methionine</name>
        <dbReference type="ChEBI" id="CHEBI:59789"/>
    </ligand>
</feature>
<dbReference type="AlphaFoldDB" id="A0A7H9CID1"/>
<comment type="similarity">
    <text evidence="7">Belongs to the class I-like SAM-binding methyltransferase superfamily. rRNA adenine N(6)-methyltransferase family. RsmA subfamily.</text>
</comment>
<accession>A0A7H9CID1</accession>
<proteinExistence type="inferred from homology"/>
<feature type="binding site" evidence="7 8">
    <location>
        <position position="86"/>
    </location>
    <ligand>
        <name>S-adenosyl-L-methionine</name>
        <dbReference type="ChEBI" id="CHEBI:59789"/>
    </ligand>
</feature>
<feature type="domain" description="Ribosomal RNA adenine methylase transferase N-terminal" evidence="9">
    <location>
        <begin position="19"/>
        <end position="189"/>
    </location>
</feature>
<feature type="binding site" evidence="7 8">
    <location>
        <position position="105"/>
    </location>
    <ligand>
        <name>S-adenosyl-L-methionine</name>
        <dbReference type="ChEBI" id="CHEBI:59789"/>
    </ligand>
</feature>
<comment type="subcellular location">
    <subcellularLocation>
        <location evidence="7">Cytoplasm</location>
    </subcellularLocation>
</comment>
<keyword evidence="5 7" id="KW-0949">S-adenosyl-L-methionine</keyword>
<dbReference type="SMART" id="SM00650">
    <property type="entry name" value="rADc"/>
    <property type="match status" value="1"/>
</dbReference>
<keyword evidence="11" id="KW-1185">Reference proteome</keyword>
<evidence type="ECO:0000256" key="1">
    <source>
        <dbReference type="ARBA" id="ARBA00022490"/>
    </source>
</evidence>
<organism evidence="10 11">
    <name type="scientific">Candidatus Campylobacter infans</name>
    <dbReference type="NCBI Taxonomy" id="2561898"/>
    <lineage>
        <taxon>Bacteria</taxon>
        <taxon>Pseudomonadati</taxon>
        <taxon>Campylobacterota</taxon>
        <taxon>Epsilonproteobacteria</taxon>
        <taxon>Campylobacterales</taxon>
        <taxon>Campylobacteraceae</taxon>
        <taxon>Campylobacter</taxon>
    </lineage>
</organism>
<evidence type="ECO:0000313" key="11">
    <source>
        <dbReference type="Proteomes" id="UP000509414"/>
    </source>
</evidence>
<dbReference type="RefSeq" id="WP_178697331.1">
    <property type="nucleotide sequence ID" value="NZ_CP049075.1"/>
</dbReference>
<dbReference type="NCBIfam" id="TIGR00755">
    <property type="entry name" value="ksgA"/>
    <property type="match status" value="1"/>
</dbReference>
<dbReference type="KEGG" id="cinf:CINF_1375"/>
<reference evidence="10 11" key="1">
    <citation type="submission" date="2020-02" db="EMBL/GenBank/DDBJ databases">
        <title>Complete genome sequence of the novel Campylobacter species Candidatus Campylobacter infans.</title>
        <authorList>
            <person name="Duim B."/>
            <person name="Zomer A."/>
            <person name="van der Graaf L."/>
            <person name="Wagenaar J."/>
        </authorList>
    </citation>
    <scope>NUCLEOTIDE SEQUENCE [LARGE SCALE GENOMIC DNA]</scope>
    <source>
        <strain evidence="10 11">19S00001</strain>
    </source>
</reference>
<dbReference type="InterPro" id="IPR029063">
    <property type="entry name" value="SAM-dependent_MTases_sf"/>
</dbReference>
<protein>
    <recommendedName>
        <fullName evidence="7">Ribosomal RNA small subunit methyltransferase A</fullName>
        <ecNumber evidence="7">2.1.1.182</ecNumber>
    </recommendedName>
    <alternativeName>
        <fullName evidence="7">16S rRNA (adenine(1518)-N(6)/adenine(1519)-N(6))-dimethyltransferase</fullName>
    </alternativeName>
    <alternativeName>
        <fullName evidence="7">16S rRNA dimethyladenosine transferase</fullName>
    </alternativeName>
    <alternativeName>
        <fullName evidence="7">16S rRNA dimethylase</fullName>
    </alternativeName>
    <alternativeName>
        <fullName evidence="7">S-adenosylmethionine-6-N', N'-adenosyl(rRNA) dimethyltransferase</fullName>
    </alternativeName>
</protein>
<evidence type="ECO:0000313" key="10">
    <source>
        <dbReference type="EMBL" id="QLI05860.1"/>
    </source>
</evidence>
<dbReference type="EMBL" id="CP049075">
    <property type="protein sequence ID" value="QLI05860.1"/>
    <property type="molecule type" value="Genomic_DNA"/>
</dbReference>
<keyword evidence="4 7" id="KW-0808">Transferase</keyword>
<dbReference type="PANTHER" id="PTHR11727:SF7">
    <property type="entry name" value="DIMETHYLADENOSINE TRANSFERASE-RELATED"/>
    <property type="match status" value="1"/>
</dbReference>
<dbReference type="InterPro" id="IPR011530">
    <property type="entry name" value="rRNA_adenine_dimethylase"/>
</dbReference>
<evidence type="ECO:0000256" key="6">
    <source>
        <dbReference type="ARBA" id="ARBA00022884"/>
    </source>
</evidence>
<evidence type="ECO:0000256" key="3">
    <source>
        <dbReference type="ARBA" id="ARBA00022603"/>
    </source>
</evidence>
<dbReference type="GO" id="GO:0052908">
    <property type="term" value="F:16S rRNA (adenine(1518)-N(6)/adenine(1519)-N(6))-dimethyltransferase activity"/>
    <property type="evidence" value="ECO:0007669"/>
    <property type="project" value="UniProtKB-EC"/>
</dbReference>
<dbReference type="PROSITE" id="PS01131">
    <property type="entry name" value="RRNA_A_DIMETH"/>
    <property type="match status" value="1"/>
</dbReference>
<dbReference type="GO" id="GO:0005829">
    <property type="term" value="C:cytosol"/>
    <property type="evidence" value="ECO:0007669"/>
    <property type="project" value="TreeGrafter"/>
</dbReference>
<dbReference type="HAMAP" id="MF_00607">
    <property type="entry name" value="16SrRNA_methyltr_A"/>
    <property type="match status" value="1"/>
</dbReference>
<gene>
    <name evidence="7 10" type="primary">rsmA</name>
    <name evidence="7" type="synonym">ksgA</name>
    <name evidence="10" type="ORF">CINF_1375</name>
</gene>
<dbReference type="Proteomes" id="UP000509414">
    <property type="component" value="Chromosome"/>
</dbReference>
<dbReference type="GO" id="GO:0003723">
    <property type="term" value="F:RNA binding"/>
    <property type="evidence" value="ECO:0007669"/>
    <property type="project" value="UniProtKB-UniRule"/>
</dbReference>
<dbReference type="PANTHER" id="PTHR11727">
    <property type="entry name" value="DIMETHYLADENOSINE TRANSFERASE"/>
    <property type="match status" value="1"/>
</dbReference>